<keyword evidence="2" id="KW-1185">Reference proteome</keyword>
<evidence type="ECO:0000313" key="2">
    <source>
        <dbReference type="Proteomes" id="UP001497382"/>
    </source>
</evidence>
<organism evidence="1 2">
    <name type="scientific">Larinioides sclopetarius</name>
    <dbReference type="NCBI Taxonomy" id="280406"/>
    <lineage>
        <taxon>Eukaryota</taxon>
        <taxon>Metazoa</taxon>
        <taxon>Ecdysozoa</taxon>
        <taxon>Arthropoda</taxon>
        <taxon>Chelicerata</taxon>
        <taxon>Arachnida</taxon>
        <taxon>Araneae</taxon>
        <taxon>Araneomorphae</taxon>
        <taxon>Entelegynae</taxon>
        <taxon>Araneoidea</taxon>
        <taxon>Araneidae</taxon>
        <taxon>Larinioides</taxon>
    </lineage>
</organism>
<name>A0AAV2BBE6_9ARAC</name>
<evidence type="ECO:0000313" key="1">
    <source>
        <dbReference type="EMBL" id="CAL1292774.1"/>
    </source>
</evidence>
<gene>
    <name evidence="1" type="ORF">LARSCL_LOCUS17839</name>
</gene>
<proteinExistence type="predicted"/>
<feature type="non-terminal residue" evidence="1">
    <location>
        <position position="58"/>
    </location>
</feature>
<reference evidence="1 2" key="1">
    <citation type="submission" date="2024-04" db="EMBL/GenBank/DDBJ databases">
        <authorList>
            <person name="Rising A."/>
            <person name="Reimegard J."/>
            <person name="Sonavane S."/>
            <person name="Akerstrom W."/>
            <person name="Nylinder S."/>
            <person name="Hedman E."/>
            <person name="Kallberg Y."/>
        </authorList>
    </citation>
    <scope>NUCLEOTIDE SEQUENCE [LARGE SCALE GENOMIC DNA]</scope>
</reference>
<comment type="caution">
    <text evidence="1">The sequence shown here is derived from an EMBL/GenBank/DDBJ whole genome shotgun (WGS) entry which is preliminary data.</text>
</comment>
<protein>
    <submittedName>
        <fullName evidence="1">Uncharacterized protein</fullName>
    </submittedName>
</protein>
<dbReference type="EMBL" id="CAXIEN010000312">
    <property type="protein sequence ID" value="CAL1292774.1"/>
    <property type="molecule type" value="Genomic_DNA"/>
</dbReference>
<accession>A0AAV2BBE6</accession>
<dbReference type="AlphaFoldDB" id="A0AAV2BBE6"/>
<dbReference type="Proteomes" id="UP001497382">
    <property type="component" value="Unassembled WGS sequence"/>
</dbReference>
<sequence>MQTEEKKMLPDGLFSTIGVVMDYIFDAAKKGPFKQRNPPSNSDNSIQYLLYTPKNMYE</sequence>